<protein>
    <submittedName>
        <fullName evidence="2">Uncharacterized protein</fullName>
    </submittedName>
</protein>
<feature type="region of interest" description="Disordered" evidence="1">
    <location>
        <begin position="82"/>
        <end position="107"/>
    </location>
</feature>
<evidence type="ECO:0000313" key="3">
    <source>
        <dbReference type="Proteomes" id="UP000182589"/>
    </source>
</evidence>
<dbReference type="RefSeq" id="WP_074691994.1">
    <property type="nucleotide sequence ID" value="NZ_FNOJ01000003.1"/>
</dbReference>
<accession>A0A1H2S146</accession>
<sequence length="107" mass="12178">MNESDESPQLQGETAAERTLAAIELIEERVRSNAHGFDRVIVNQALPLIHPRLEQRILSVPESELIAELRHVQALLQAILGEPATTKRKRRGKRVAEKTRRQSTPRR</sequence>
<reference evidence="3" key="1">
    <citation type="submission" date="2016-10" db="EMBL/GenBank/DDBJ databases">
        <authorList>
            <person name="Varghese N."/>
        </authorList>
    </citation>
    <scope>NUCLEOTIDE SEQUENCE [LARGE SCALE GENOMIC DNA]</scope>
    <source>
        <strain evidence="3">DSM 12489</strain>
    </source>
</reference>
<dbReference type="EMBL" id="FNOJ01000003">
    <property type="protein sequence ID" value="SDW25255.1"/>
    <property type="molecule type" value="Genomic_DNA"/>
</dbReference>
<dbReference type="STRING" id="89784.SAMN04489725_103221"/>
<name>A0A1H2S146_9BACL</name>
<dbReference type="AlphaFoldDB" id="A0A1H2S146"/>
<organism evidence="2 3">
    <name type="scientific">Alicyclobacillus hesperidum</name>
    <dbReference type="NCBI Taxonomy" id="89784"/>
    <lineage>
        <taxon>Bacteria</taxon>
        <taxon>Bacillati</taxon>
        <taxon>Bacillota</taxon>
        <taxon>Bacilli</taxon>
        <taxon>Bacillales</taxon>
        <taxon>Alicyclobacillaceae</taxon>
        <taxon>Alicyclobacillus</taxon>
    </lineage>
</organism>
<evidence type="ECO:0000313" key="2">
    <source>
        <dbReference type="EMBL" id="SDW25255.1"/>
    </source>
</evidence>
<gene>
    <name evidence="2" type="ORF">SAMN04489725_103221</name>
</gene>
<evidence type="ECO:0000256" key="1">
    <source>
        <dbReference type="SAM" id="MobiDB-lite"/>
    </source>
</evidence>
<dbReference type="Proteomes" id="UP000182589">
    <property type="component" value="Unassembled WGS sequence"/>
</dbReference>
<proteinExistence type="predicted"/>
<keyword evidence="3" id="KW-1185">Reference proteome</keyword>